<dbReference type="Gene3D" id="1.10.238.10">
    <property type="entry name" value="EF-hand"/>
    <property type="match status" value="1"/>
</dbReference>
<keyword evidence="11" id="KW-1185">Reference proteome</keyword>
<dbReference type="InterPro" id="IPR018247">
    <property type="entry name" value="EF_Hand_1_Ca_BS"/>
</dbReference>
<evidence type="ECO:0000256" key="3">
    <source>
        <dbReference type="ARBA" id="ARBA00022723"/>
    </source>
</evidence>
<dbReference type="GO" id="GO:0004198">
    <property type="term" value="F:calcium-dependent cysteine-type endopeptidase activity"/>
    <property type="evidence" value="ECO:0007669"/>
    <property type="project" value="InterPro"/>
</dbReference>
<dbReference type="InterPro" id="IPR011992">
    <property type="entry name" value="EF-hand-dom_pair"/>
</dbReference>
<dbReference type="PANTHER" id="PTHR10183:SF302">
    <property type="entry name" value="CALPAIN-14"/>
    <property type="match status" value="1"/>
</dbReference>
<evidence type="ECO:0000256" key="8">
    <source>
        <dbReference type="PIRSR" id="PIRSR622684-1"/>
    </source>
</evidence>
<dbReference type="Pfam" id="PF21875">
    <property type="entry name" value="CAPN13-like_C_EFh"/>
    <property type="match status" value="1"/>
</dbReference>
<evidence type="ECO:0000256" key="5">
    <source>
        <dbReference type="ARBA" id="ARBA00022801"/>
    </source>
</evidence>
<dbReference type="GO" id="GO:0006508">
    <property type="term" value="P:proteolysis"/>
    <property type="evidence" value="ECO:0007669"/>
    <property type="project" value="UniProtKB-KW"/>
</dbReference>
<dbReference type="PRINTS" id="PR00704">
    <property type="entry name" value="CALPAIN"/>
</dbReference>
<evidence type="ECO:0000256" key="7">
    <source>
        <dbReference type="ARBA" id="ARBA00022837"/>
    </source>
</evidence>
<dbReference type="Proteomes" id="UP000504632">
    <property type="component" value="Chromosome 8"/>
</dbReference>
<dbReference type="SUPFAM" id="SSF54001">
    <property type="entry name" value="Cysteine proteinases"/>
    <property type="match status" value="1"/>
</dbReference>
<dbReference type="AlphaFoldDB" id="A0A6J2W3U1"/>
<dbReference type="GO" id="GO:0005737">
    <property type="term" value="C:cytoplasm"/>
    <property type="evidence" value="ECO:0007669"/>
    <property type="project" value="TreeGrafter"/>
</dbReference>
<organism evidence="11 12">
    <name type="scientific">Chanos chanos</name>
    <name type="common">Milkfish</name>
    <name type="synonym">Mugil chanos</name>
    <dbReference type="NCBI Taxonomy" id="29144"/>
    <lineage>
        <taxon>Eukaryota</taxon>
        <taxon>Metazoa</taxon>
        <taxon>Chordata</taxon>
        <taxon>Craniata</taxon>
        <taxon>Vertebrata</taxon>
        <taxon>Euteleostomi</taxon>
        <taxon>Actinopterygii</taxon>
        <taxon>Neopterygii</taxon>
        <taxon>Teleostei</taxon>
        <taxon>Ostariophysi</taxon>
        <taxon>Gonorynchiformes</taxon>
        <taxon>Chanidae</taxon>
        <taxon>Chanos</taxon>
    </lineage>
</organism>
<dbReference type="FunCoup" id="A0A6J2W3U1">
    <property type="interactions" value="1"/>
</dbReference>
<gene>
    <name evidence="12" type="primary">LOC115819318</name>
</gene>
<keyword evidence="5 9" id="KW-0378">Hydrolase</keyword>
<proteinExistence type="inferred from homology"/>
<keyword evidence="2 9" id="KW-0645">Protease</keyword>
<dbReference type="CDD" id="cd16195">
    <property type="entry name" value="EFh_PEF_CAPN13_14"/>
    <property type="match status" value="1"/>
</dbReference>
<evidence type="ECO:0000313" key="11">
    <source>
        <dbReference type="Proteomes" id="UP000504632"/>
    </source>
</evidence>
<evidence type="ECO:0000256" key="9">
    <source>
        <dbReference type="PROSITE-ProRule" id="PRU00239"/>
    </source>
</evidence>
<evidence type="ECO:0000313" key="12">
    <source>
        <dbReference type="RefSeq" id="XP_030638739.1"/>
    </source>
</evidence>
<comment type="similarity">
    <text evidence="1">Belongs to the peptidase C2 family.</text>
</comment>
<dbReference type="Pfam" id="PF01067">
    <property type="entry name" value="Calpain_III"/>
    <property type="match status" value="1"/>
</dbReference>
<keyword evidence="3" id="KW-0479">Metal-binding</keyword>
<protein>
    <submittedName>
        <fullName evidence="12">Calpain-1 catalytic subunit-like</fullName>
    </submittedName>
</protein>
<dbReference type="InterPro" id="IPR022683">
    <property type="entry name" value="Calpain_III"/>
</dbReference>
<dbReference type="InterPro" id="IPR001300">
    <property type="entry name" value="Peptidase_C2_calpain_cat"/>
</dbReference>
<accession>A0A6J2W3U1</accession>
<dbReference type="Gene3D" id="3.90.70.10">
    <property type="entry name" value="Cysteine proteinases"/>
    <property type="match status" value="1"/>
</dbReference>
<dbReference type="InterPro" id="IPR022684">
    <property type="entry name" value="Calpain_cysteine_protease"/>
</dbReference>
<feature type="domain" description="Calpain catalytic" evidence="10">
    <location>
        <begin position="47"/>
        <end position="345"/>
    </location>
</feature>
<evidence type="ECO:0000256" key="1">
    <source>
        <dbReference type="ARBA" id="ARBA00007623"/>
    </source>
</evidence>
<dbReference type="FunFam" id="1.10.238.10:FF:000175">
    <property type="entry name" value="Calpain 14"/>
    <property type="match status" value="1"/>
</dbReference>
<dbReference type="RefSeq" id="XP_030638739.1">
    <property type="nucleotide sequence ID" value="XM_030782879.1"/>
</dbReference>
<name>A0A6J2W3U1_CHACN</name>
<dbReference type="PANTHER" id="PTHR10183">
    <property type="entry name" value="CALPAIN"/>
    <property type="match status" value="1"/>
</dbReference>
<dbReference type="InterPro" id="IPR038765">
    <property type="entry name" value="Papain-like_cys_pep_sf"/>
</dbReference>
<dbReference type="SMART" id="SM00720">
    <property type="entry name" value="calpain_III"/>
    <property type="match status" value="1"/>
</dbReference>
<keyword evidence="7" id="KW-0106">Calcium</keyword>
<evidence type="ECO:0000256" key="6">
    <source>
        <dbReference type="ARBA" id="ARBA00022807"/>
    </source>
</evidence>
<dbReference type="InParanoid" id="A0A6J2W3U1"/>
<keyword evidence="4" id="KW-0677">Repeat</keyword>
<sequence length="683" mass="77878">MPPPGVCLSVLSERSKRHGQGSHDAPLKFMDQDFRHLQQHCLMNKLWFTDGMFPPDRKSIGQGVLSPDLLPRVRWLRPQEIVSNPCFILKNTSRFDFVQSSFLGNCWFLASLGSLTLHRPVMDHVLQTGQTFQDNYAGIFRFRFWRFGEWVEVVIDDKLPTLDGKPIFAHSKNLNEFWPALLEKAYAKVCGSYADMDKGNMSEALMDFTGGLAMTFQLNEPPEQLWELMCRAGQSESLMGCVTPPGASATWNNSLLPNGLVKEHAYTITGVMEVISNSRPVRLVRIFNPWGCMEWTGDWSDQSPMWKTVNEETQKFNNIIDNGEFWMSMEDFLKNFTEVNICSQSIDVLAGTPASHWTSQFHHGRWVVGTTAGGSTNDLDNFWKNPQYCVRLTKMDDDSTDKDPNILVSLMQKSDKRHRHLAAYFHIGFSIYEVPSHLKGQTAKFPASFFKRHPHVARTKKYLNAREVTESFRLKSGAYLVVPSTFNPDETSSFILAVFSRTNAQTIPANNWAENDQRASLFLQYTDQYEEVDAEQLQKLLNENLLSGFPQKKANFSLDSSRSIVAVMDLSVSGRLNEDEFIRLWKRAVLYRDIFYCMDVSRTGNLSMNELRNALQAAGFGLSDHMLNLMALRYGGSTGEMSLESFICLILRMESMAKIFKKIAAGGEMHLGENEWMYLTMYS</sequence>
<dbReference type="InterPro" id="IPR036213">
    <property type="entry name" value="Calpain_III_sf"/>
</dbReference>
<dbReference type="CDD" id="cd00044">
    <property type="entry name" value="CysPc"/>
    <property type="match status" value="1"/>
</dbReference>
<keyword evidence="6 9" id="KW-0788">Thiol protease</keyword>
<dbReference type="SUPFAM" id="SSF49758">
    <property type="entry name" value="Calpain large subunit, middle domain (domain III)"/>
    <property type="match status" value="1"/>
</dbReference>
<dbReference type="Pfam" id="PF00648">
    <property type="entry name" value="Peptidase_C2"/>
    <property type="match status" value="1"/>
</dbReference>
<evidence type="ECO:0000256" key="4">
    <source>
        <dbReference type="ARBA" id="ARBA00022737"/>
    </source>
</evidence>
<reference evidence="12" key="1">
    <citation type="submission" date="2025-08" db="UniProtKB">
        <authorList>
            <consortium name="RefSeq"/>
        </authorList>
    </citation>
    <scope>IDENTIFICATION</scope>
</reference>
<dbReference type="FunFam" id="2.60.120.380:FF:000001">
    <property type="entry name" value="Calpain-1 catalytic subunit"/>
    <property type="match status" value="1"/>
</dbReference>
<dbReference type="FunFam" id="3.90.70.10:FF:000054">
    <property type="entry name" value="Calpain 14"/>
    <property type="match status" value="1"/>
</dbReference>
<dbReference type="SMART" id="SM00230">
    <property type="entry name" value="CysPc"/>
    <property type="match status" value="1"/>
</dbReference>
<evidence type="ECO:0000259" key="10">
    <source>
        <dbReference type="PROSITE" id="PS50203"/>
    </source>
</evidence>
<dbReference type="InterPro" id="IPR022682">
    <property type="entry name" value="Calpain_domain_III"/>
</dbReference>
<dbReference type="PROSITE" id="PS50203">
    <property type="entry name" value="CALPAIN_CAT"/>
    <property type="match status" value="1"/>
</dbReference>
<feature type="active site" evidence="8 9">
    <location>
        <position position="288"/>
    </location>
</feature>
<dbReference type="SUPFAM" id="SSF47473">
    <property type="entry name" value="EF-hand"/>
    <property type="match status" value="1"/>
</dbReference>
<feature type="active site" evidence="8 9">
    <location>
        <position position="106"/>
    </location>
</feature>
<dbReference type="Gene3D" id="2.60.120.380">
    <property type="match status" value="1"/>
</dbReference>
<dbReference type="PROSITE" id="PS00018">
    <property type="entry name" value="EF_HAND_1"/>
    <property type="match status" value="1"/>
</dbReference>
<dbReference type="CDD" id="cd00214">
    <property type="entry name" value="Calpain_III"/>
    <property type="match status" value="1"/>
</dbReference>
<dbReference type="GeneID" id="115819318"/>
<dbReference type="InterPro" id="IPR054069">
    <property type="entry name" value="CAPN3/13-like_C_EFh"/>
</dbReference>
<feature type="active site" evidence="8 9">
    <location>
        <position position="264"/>
    </location>
</feature>
<evidence type="ECO:0000256" key="2">
    <source>
        <dbReference type="ARBA" id="ARBA00022670"/>
    </source>
</evidence>
<dbReference type="OrthoDB" id="424753at2759"/>
<dbReference type="GO" id="GO:0046872">
    <property type="term" value="F:metal ion binding"/>
    <property type="evidence" value="ECO:0007669"/>
    <property type="project" value="UniProtKB-KW"/>
</dbReference>
<dbReference type="InterPro" id="IPR033883">
    <property type="entry name" value="C2_III"/>
</dbReference>